<evidence type="ECO:0000313" key="1">
    <source>
        <dbReference type="EMBL" id="SDB77176.1"/>
    </source>
</evidence>
<name>A0A1G6G7K7_BACOV</name>
<protein>
    <submittedName>
        <fullName evidence="1">Uncharacterized protein</fullName>
    </submittedName>
</protein>
<reference evidence="1 2" key="1">
    <citation type="submission" date="2016-10" db="EMBL/GenBank/DDBJ databases">
        <authorList>
            <person name="de Groot N.N."/>
        </authorList>
    </citation>
    <scope>NUCLEOTIDE SEQUENCE [LARGE SCALE GENOMIC DNA]</scope>
    <source>
        <strain evidence="1 2">NLAE-zl-C500</strain>
    </source>
</reference>
<organism evidence="1 2">
    <name type="scientific">Bacteroides ovatus</name>
    <dbReference type="NCBI Taxonomy" id="28116"/>
    <lineage>
        <taxon>Bacteria</taxon>
        <taxon>Pseudomonadati</taxon>
        <taxon>Bacteroidota</taxon>
        <taxon>Bacteroidia</taxon>
        <taxon>Bacteroidales</taxon>
        <taxon>Bacteroidaceae</taxon>
        <taxon>Bacteroides</taxon>
    </lineage>
</organism>
<sequence>MNKRKIIKLPPFKMQYAHNGYASGLVMKRKITFREANHIAKNILGISTDLTWNDWADDKEELKERRNELVSDITKLINGDIGFDHISDEWACGEALEYLNIAIFFDMLLYLTNKGIV</sequence>
<proteinExistence type="predicted"/>
<evidence type="ECO:0000313" key="2">
    <source>
        <dbReference type="Proteomes" id="UP000183670"/>
    </source>
</evidence>
<dbReference type="EMBL" id="FMYE01000018">
    <property type="protein sequence ID" value="SDB77176.1"/>
    <property type="molecule type" value="Genomic_DNA"/>
</dbReference>
<dbReference type="Proteomes" id="UP000183670">
    <property type="component" value="Unassembled WGS sequence"/>
</dbReference>
<gene>
    <name evidence="1" type="ORF">SAMN05192581_101843</name>
</gene>
<accession>A0A1G6G7K7</accession>
<dbReference type="AlphaFoldDB" id="A0A1G6G7K7"/>
<dbReference type="RefSeq" id="WP_074558108.1">
    <property type="nucleotide sequence ID" value="NZ_FMYE01000018.1"/>
</dbReference>